<dbReference type="KEGG" id="fbm:MQE35_00160"/>
<dbReference type="Proteomes" id="UP000831290">
    <property type="component" value="Chromosome"/>
</dbReference>
<name>A0A9E7CT95_9FLAO</name>
<keyword evidence="2" id="KW-1185">Reference proteome</keyword>
<dbReference type="EMBL" id="CP094358">
    <property type="protein sequence ID" value="UOB17726.1"/>
    <property type="molecule type" value="Genomic_DNA"/>
</dbReference>
<sequence length="50" mass="5778">MKKLKTLKNVKVLNKYEQKNVKGGNEPCPEDICKNWDILILEPSCYCPPN</sequence>
<reference evidence="1" key="1">
    <citation type="submission" date="2022-03" db="EMBL/GenBank/DDBJ databases">
        <title>Description of Abyssus ytuae gen. nov., sp. nov., a novel member of the family Flavobacteriaceae isolated from the sediment of Mariana Trench.</title>
        <authorList>
            <person name="Zhang J."/>
            <person name="Xu X."/>
        </authorList>
    </citation>
    <scope>NUCLEOTIDE SEQUENCE</scope>
    <source>
        <strain evidence="1">MT3330</strain>
    </source>
</reference>
<organism evidence="1 2">
    <name type="scientific">Abyssalbus ytuae</name>
    <dbReference type="NCBI Taxonomy" id="2926907"/>
    <lineage>
        <taxon>Bacteria</taxon>
        <taxon>Pseudomonadati</taxon>
        <taxon>Bacteroidota</taxon>
        <taxon>Flavobacteriia</taxon>
        <taxon>Flavobacteriales</taxon>
        <taxon>Flavobacteriaceae</taxon>
        <taxon>Abyssalbus</taxon>
    </lineage>
</organism>
<protein>
    <submittedName>
        <fullName evidence="1">Uncharacterized protein</fullName>
    </submittedName>
</protein>
<evidence type="ECO:0000313" key="2">
    <source>
        <dbReference type="Proteomes" id="UP000831290"/>
    </source>
</evidence>
<evidence type="ECO:0000313" key="1">
    <source>
        <dbReference type="EMBL" id="UOB17726.1"/>
    </source>
</evidence>
<proteinExistence type="predicted"/>
<dbReference type="AlphaFoldDB" id="A0A9E7CT95"/>
<gene>
    <name evidence="1" type="ORF">MQE35_00160</name>
</gene>
<dbReference type="RefSeq" id="WP_255843400.1">
    <property type="nucleotide sequence ID" value="NZ_CP094358.1"/>
</dbReference>
<accession>A0A9E7CT95</accession>